<evidence type="ECO:0000256" key="1">
    <source>
        <dbReference type="ARBA" id="ARBA00022741"/>
    </source>
</evidence>
<name>A0A3V8VUW0_SALET</name>
<gene>
    <name evidence="7" type="ORF">G2903_19705</name>
</gene>
<feature type="domain" description="Helicase C-terminal" evidence="6">
    <location>
        <begin position="285"/>
        <end position="477"/>
    </location>
</feature>
<dbReference type="SMART" id="SM00490">
    <property type="entry name" value="HELICc"/>
    <property type="match status" value="1"/>
</dbReference>
<reference evidence="7" key="2">
    <citation type="submission" date="2019-04" db="EMBL/GenBank/DDBJ databases">
        <authorList>
            <consortium name="NCBI Pathogen Detection Project"/>
        </authorList>
    </citation>
    <scope>NUCLEOTIDE SEQUENCE</scope>
    <source>
        <strain evidence="7">Salmonella enterica</strain>
    </source>
</reference>
<dbReference type="InterPro" id="IPR027417">
    <property type="entry name" value="P-loop_NTPase"/>
</dbReference>
<evidence type="ECO:0000256" key="3">
    <source>
        <dbReference type="ARBA" id="ARBA00022806"/>
    </source>
</evidence>
<comment type="caution">
    <text evidence="7">The sequence shown here is derived from an EMBL/GenBank/DDBJ whole genome shotgun (WGS) entry which is preliminary data.</text>
</comment>
<keyword evidence="4" id="KW-0067">ATP-binding</keyword>
<dbReference type="PANTHER" id="PTHR12131">
    <property type="entry name" value="ATP-DEPENDENT RNA AND DNA HELICASE"/>
    <property type="match status" value="1"/>
</dbReference>
<keyword evidence="3 7" id="KW-0347">Helicase</keyword>
<evidence type="ECO:0000259" key="5">
    <source>
        <dbReference type="PROSITE" id="PS51192"/>
    </source>
</evidence>
<dbReference type="Pfam" id="PF00271">
    <property type="entry name" value="Helicase_C"/>
    <property type="match status" value="1"/>
</dbReference>
<dbReference type="PANTHER" id="PTHR12131:SF1">
    <property type="entry name" value="ATP-DEPENDENT RNA HELICASE SUPV3L1, MITOCHONDRIAL-RELATED"/>
    <property type="match status" value="1"/>
</dbReference>
<proteinExistence type="predicted"/>
<organism evidence="7">
    <name type="scientific">Salmonella enterica subsp. enterica serovar Agama</name>
    <dbReference type="NCBI Taxonomy" id="399581"/>
    <lineage>
        <taxon>Bacteria</taxon>
        <taxon>Pseudomonadati</taxon>
        <taxon>Pseudomonadota</taxon>
        <taxon>Gammaproteobacteria</taxon>
        <taxon>Enterobacterales</taxon>
        <taxon>Enterobacteriaceae</taxon>
        <taxon>Salmonella</taxon>
    </lineage>
</organism>
<evidence type="ECO:0000256" key="2">
    <source>
        <dbReference type="ARBA" id="ARBA00022801"/>
    </source>
</evidence>
<dbReference type="GO" id="GO:0003676">
    <property type="term" value="F:nucleic acid binding"/>
    <property type="evidence" value="ECO:0007669"/>
    <property type="project" value="InterPro"/>
</dbReference>
<dbReference type="GO" id="GO:0004386">
    <property type="term" value="F:helicase activity"/>
    <property type="evidence" value="ECO:0007669"/>
    <property type="project" value="UniProtKB-KW"/>
</dbReference>
<feature type="domain" description="Helicase ATP-binding" evidence="5">
    <location>
        <begin position="106"/>
        <end position="229"/>
    </location>
</feature>
<dbReference type="GO" id="GO:0005524">
    <property type="term" value="F:ATP binding"/>
    <property type="evidence" value="ECO:0007669"/>
    <property type="project" value="UniProtKB-KW"/>
</dbReference>
<dbReference type="InterPro" id="IPR001650">
    <property type="entry name" value="Helicase_C-like"/>
</dbReference>
<evidence type="ECO:0000259" key="6">
    <source>
        <dbReference type="PROSITE" id="PS51194"/>
    </source>
</evidence>
<dbReference type="AlphaFoldDB" id="A0A3V8VUW0"/>
<dbReference type="InterPro" id="IPR011545">
    <property type="entry name" value="DEAD/DEAH_box_helicase_dom"/>
</dbReference>
<accession>A0A3V8VUW0</accession>
<sequence>MNDQSERLFFESDFNPFEFLKIANEKMDNKLTEVDGREMVIRALNDMDMFAKYRDILKRLVRKSGLLPYLRSEFHDLDYEERMAIDLFTPVKDSDFTLHSMQLKIYNILIEGTNVVLSAPTSMGKSAVVDTLIESGKYDVIVIIVPTIALIDETRKRLNTKFRSDYDIIHHSIQTVRKSKNIFVLTQERFNERNDIESVDLFVMDEFYKLSFKKDLEDERVISLNIALSKLLSISKQFYLIGPFIEDIRGLSDVAPDFYYVNTNFNTVAVNIYEFNLAANDVSAKGDKTIEILKKYDGQTIIYCRSPNSASEIVKRLISEEVTSVFSSEYVSWVKDNFTPEWDYAQAIEHGIGIHHGNLPRALQQTTVDLFNNAFIKILICTSTIIEGVNTSAENIIIFDNRNGVGSIDRFTHSNIKGRAGRMGKHFVGNVFCLEAPPLSDYSSSIVDIPLGTQENSTPINLLAGVQEVHLKDESYKRLDDYYNSCKAPIDLLKAHPEYSFDKIQYLYEFLGECQYDVLKELSFKHLPTSKAMWLLSSLFLYIEQGAVRNAGFKIDEEVISAKFFSYVNANTFQEYLRSEITWIKENRDDVSKALNSELKFIKNIYGYSLPKFLNLAQDIVNTINYENKYDFSADYGFLASQIENYHLNPSFAVLEEMGIPVQLLERLSSDIKEALELEDLIEKVKVFYREGTYFSELESYFVKRALID</sequence>
<reference evidence="7" key="1">
    <citation type="journal article" date="2018" name="Genome Biol.">
        <title>SKESA: strategic k-mer extension for scrupulous assemblies.</title>
        <authorList>
            <person name="Souvorov A."/>
            <person name="Agarwala R."/>
            <person name="Lipman D.J."/>
        </authorList>
    </citation>
    <scope>NUCLEOTIDE SEQUENCE</scope>
    <source>
        <strain evidence="7">Salmonella enterica</strain>
    </source>
</reference>
<dbReference type="SMART" id="SM00487">
    <property type="entry name" value="DEXDc"/>
    <property type="match status" value="1"/>
</dbReference>
<dbReference type="GO" id="GO:0016787">
    <property type="term" value="F:hydrolase activity"/>
    <property type="evidence" value="ECO:0007669"/>
    <property type="project" value="UniProtKB-KW"/>
</dbReference>
<dbReference type="InterPro" id="IPR014001">
    <property type="entry name" value="Helicase_ATP-bd"/>
</dbReference>
<keyword evidence="2" id="KW-0378">Hydrolase</keyword>
<evidence type="ECO:0000256" key="4">
    <source>
        <dbReference type="ARBA" id="ARBA00022840"/>
    </source>
</evidence>
<protein>
    <submittedName>
        <fullName evidence="7">DEAD/DEAH box helicase</fullName>
    </submittedName>
</protein>
<dbReference type="PROSITE" id="PS51192">
    <property type="entry name" value="HELICASE_ATP_BIND_1"/>
    <property type="match status" value="1"/>
</dbReference>
<dbReference type="EMBL" id="DAAQTM010000021">
    <property type="protein sequence ID" value="HAE0804498.1"/>
    <property type="molecule type" value="Genomic_DNA"/>
</dbReference>
<evidence type="ECO:0000313" key="7">
    <source>
        <dbReference type="EMBL" id="HAE0804498.1"/>
    </source>
</evidence>
<dbReference type="SUPFAM" id="SSF52540">
    <property type="entry name" value="P-loop containing nucleoside triphosphate hydrolases"/>
    <property type="match status" value="1"/>
</dbReference>
<dbReference type="InterPro" id="IPR050699">
    <property type="entry name" value="RNA-DNA_Helicase"/>
</dbReference>
<dbReference type="Gene3D" id="3.40.50.300">
    <property type="entry name" value="P-loop containing nucleotide triphosphate hydrolases"/>
    <property type="match status" value="2"/>
</dbReference>
<dbReference type="Pfam" id="PF00270">
    <property type="entry name" value="DEAD"/>
    <property type="match status" value="1"/>
</dbReference>
<dbReference type="PROSITE" id="PS51194">
    <property type="entry name" value="HELICASE_CTER"/>
    <property type="match status" value="1"/>
</dbReference>
<keyword evidence="1" id="KW-0547">Nucleotide-binding</keyword>